<reference evidence="1" key="1">
    <citation type="journal article" date="2022" name="Int. J. Mol. Sci.">
        <title>Draft Genome of Tanacetum Coccineum: Genomic Comparison of Closely Related Tanacetum-Family Plants.</title>
        <authorList>
            <person name="Yamashiro T."/>
            <person name="Shiraishi A."/>
            <person name="Nakayama K."/>
            <person name="Satake H."/>
        </authorList>
    </citation>
    <scope>NUCLEOTIDE SEQUENCE</scope>
</reference>
<dbReference type="Proteomes" id="UP001151760">
    <property type="component" value="Unassembled WGS sequence"/>
</dbReference>
<proteinExistence type="predicted"/>
<evidence type="ECO:0008006" key="3">
    <source>
        <dbReference type="Google" id="ProtNLM"/>
    </source>
</evidence>
<evidence type="ECO:0000313" key="2">
    <source>
        <dbReference type="Proteomes" id="UP001151760"/>
    </source>
</evidence>
<organism evidence="1 2">
    <name type="scientific">Tanacetum coccineum</name>
    <dbReference type="NCBI Taxonomy" id="301880"/>
    <lineage>
        <taxon>Eukaryota</taxon>
        <taxon>Viridiplantae</taxon>
        <taxon>Streptophyta</taxon>
        <taxon>Embryophyta</taxon>
        <taxon>Tracheophyta</taxon>
        <taxon>Spermatophyta</taxon>
        <taxon>Magnoliopsida</taxon>
        <taxon>eudicotyledons</taxon>
        <taxon>Gunneridae</taxon>
        <taxon>Pentapetalae</taxon>
        <taxon>asterids</taxon>
        <taxon>campanulids</taxon>
        <taxon>Asterales</taxon>
        <taxon>Asteraceae</taxon>
        <taxon>Asteroideae</taxon>
        <taxon>Anthemideae</taxon>
        <taxon>Anthemidinae</taxon>
        <taxon>Tanacetum</taxon>
    </lineage>
</organism>
<protein>
    <recommendedName>
        <fullName evidence="3">Reverse transcriptase domain-containing protein</fullName>
    </recommendedName>
</protein>
<accession>A0ABQ4YX60</accession>
<keyword evidence="2" id="KW-1185">Reference proteome</keyword>
<evidence type="ECO:0000313" key="1">
    <source>
        <dbReference type="EMBL" id="GJS82439.1"/>
    </source>
</evidence>
<gene>
    <name evidence="1" type="ORF">Tco_0748980</name>
</gene>
<dbReference type="EMBL" id="BQNB010010824">
    <property type="protein sequence ID" value="GJS82439.1"/>
    <property type="molecule type" value="Genomic_DNA"/>
</dbReference>
<comment type="caution">
    <text evidence="1">The sequence shown here is derived from an EMBL/GenBank/DDBJ whole genome shotgun (WGS) entry which is preliminary data.</text>
</comment>
<sequence length="182" mass="20469">MKPRGSPRELTVVLLFVHDMDMSWYENSRDLSLCYDRTMLPKRGSRGDPPPQLTQDSVNYMIQESVEAAIRGEQERVRNEANRAGGPNAAPVARECTFADFMKCSPITFRGNEGAVGLIRWIEKTEMVFTMSRCTEGNKVVFAAATFQDRALTWWNSQVATSGMEAVTRKTCQNKVMNDGGF</sequence>
<reference evidence="1" key="2">
    <citation type="submission" date="2022-01" db="EMBL/GenBank/DDBJ databases">
        <authorList>
            <person name="Yamashiro T."/>
            <person name="Shiraishi A."/>
            <person name="Satake H."/>
            <person name="Nakayama K."/>
        </authorList>
    </citation>
    <scope>NUCLEOTIDE SEQUENCE</scope>
</reference>
<name>A0ABQ4YX60_9ASTR</name>